<accession>A0A2R8B2V6</accession>
<evidence type="ECO:0000313" key="1">
    <source>
        <dbReference type="EMBL" id="SPH16892.1"/>
    </source>
</evidence>
<keyword evidence="2" id="KW-1185">Reference proteome</keyword>
<proteinExistence type="predicted"/>
<dbReference type="AlphaFoldDB" id="A0A2R8B2V6"/>
<name>A0A2R8B2V6_9RHOB</name>
<organism evidence="1 2">
    <name type="scientific">Albidovulum aquaemixtae</name>
    <dbReference type="NCBI Taxonomy" id="1542388"/>
    <lineage>
        <taxon>Bacteria</taxon>
        <taxon>Pseudomonadati</taxon>
        <taxon>Pseudomonadota</taxon>
        <taxon>Alphaproteobacteria</taxon>
        <taxon>Rhodobacterales</taxon>
        <taxon>Paracoccaceae</taxon>
        <taxon>Albidovulum</taxon>
    </lineage>
</organism>
<dbReference type="Pfam" id="PF07388">
    <property type="entry name" value="A-2_8-polyST"/>
    <property type="match status" value="1"/>
</dbReference>
<gene>
    <name evidence="1" type="ORF">DEA8626_00406</name>
</gene>
<dbReference type="InterPro" id="IPR010866">
    <property type="entry name" value="A-2_8-polyST"/>
</dbReference>
<dbReference type="Proteomes" id="UP000244924">
    <property type="component" value="Unassembled WGS sequence"/>
</dbReference>
<protein>
    <submittedName>
        <fullName evidence="1">Uncharacterized protein</fullName>
    </submittedName>
</protein>
<sequence length="371" mass="41131">MRGPARAAEAPPAAAPTEVGSALHLCHNYRQLLHALVDAQRTAGPVTIVYLQDDLPVPEAVQSPLADLCPNARLMFLYDRHMIARFANLPGWFPGIARRNLRLPMGGGPLPRLWCPQEVAGEHFDIGYIYHPGFFSAKVFAGLCRHVVMRESGMNNYIELSISPFKAVLRALTGLSPRRQVWGEERWIDAIEVEAPEALPSSVQHKARRMQFADVLDQAPSGLIREAVRLLAPAVGDIDLPAGSAILLTQPIDELGLCTPAEKREIYGYLAEALSRRGYRVFVKNHPREETYRLPGTDEMPHGFPIETWPLVHSRQFALAVALHSASLAQSSTKFAARKIQLLGGLDVDCASLDDWKRLIGESLERHFAHI</sequence>
<dbReference type="EMBL" id="OMOQ01000001">
    <property type="protein sequence ID" value="SPH16892.1"/>
    <property type="molecule type" value="Genomic_DNA"/>
</dbReference>
<evidence type="ECO:0000313" key="2">
    <source>
        <dbReference type="Proteomes" id="UP000244924"/>
    </source>
</evidence>
<reference evidence="1 2" key="1">
    <citation type="submission" date="2018-03" db="EMBL/GenBank/DDBJ databases">
        <authorList>
            <person name="Keele B.F."/>
        </authorList>
    </citation>
    <scope>NUCLEOTIDE SEQUENCE [LARGE SCALE GENOMIC DNA]</scope>
    <source>
        <strain evidence="1 2">CECT 8626</strain>
    </source>
</reference>